<dbReference type="Proteomes" id="UP000035287">
    <property type="component" value="Chromosome"/>
</dbReference>
<accession>A0A0G3XK44</accession>
<dbReference type="Gene3D" id="3.10.290.10">
    <property type="entry name" value="RNA-binding S4 domain"/>
    <property type="match status" value="1"/>
</dbReference>
<proteinExistence type="predicted"/>
<dbReference type="SUPFAM" id="SSF55174">
    <property type="entry name" value="Alpha-L RNA-binding motif"/>
    <property type="match status" value="1"/>
</dbReference>
<dbReference type="GO" id="GO:0003723">
    <property type="term" value="F:RNA binding"/>
    <property type="evidence" value="ECO:0007669"/>
    <property type="project" value="UniProtKB-KW"/>
</dbReference>
<dbReference type="KEGG" id="cna:AB433_16450"/>
<keyword evidence="5" id="KW-1185">Reference proteome</keyword>
<dbReference type="OrthoDB" id="9797176at2"/>
<dbReference type="AlphaFoldDB" id="A0A0G3XK44"/>
<dbReference type="PATRIC" id="fig|1348774.3.peg.3453"/>
<feature type="domain" description="RNA-binding S4" evidence="3">
    <location>
        <begin position="2"/>
        <end position="40"/>
    </location>
</feature>
<dbReference type="Pfam" id="PF01479">
    <property type="entry name" value="S4"/>
    <property type="match status" value="1"/>
</dbReference>
<protein>
    <recommendedName>
        <fullName evidence="3">RNA-binding S4 domain-containing protein</fullName>
    </recommendedName>
</protein>
<dbReference type="STRING" id="1348774.AB433_16450"/>
<reference evidence="4 5" key="1">
    <citation type="submission" date="2015-06" db="EMBL/GenBank/DDBJ databases">
        <authorList>
            <person name="Zeng Y."/>
            <person name="Huang Y."/>
        </authorList>
    </citation>
    <scope>NUCLEOTIDE SEQUENCE [LARGE SCALE GENOMIC DNA]</scope>
    <source>
        <strain evidence="4 5">PQ-2</strain>
    </source>
</reference>
<evidence type="ECO:0000259" key="3">
    <source>
        <dbReference type="Pfam" id="PF01479"/>
    </source>
</evidence>
<dbReference type="PROSITE" id="PS50889">
    <property type="entry name" value="S4"/>
    <property type="match status" value="1"/>
</dbReference>
<dbReference type="InterPro" id="IPR036986">
    <property type="entry name" value="S4_RNA-bd_sf"/>
</dbReference>
<evidence type="ECO:0000256" key="1">
    <source>
        <dbReference type="PROSITE-ProRule" id="PRU00182"/>
    </source>
</evidence>
<gene>
    <name evidence="4" type="ORF">AB433_16450</name>
</gene>
<name>A0A0G3XK44_9SPHN</name>
<evidence type="ECO:0000313" key="5">
    <source>
        <dbReference type="Proteomes" id="UP000035287"/>
    </source>
</evidence>
<organism evidence="4 5">
    <name type="scientific">Croceicoccus naphthovorans</name>
    <dbReference type="NCBI Taxonomy" id="1348774"/>
    <lineage>
        <taxon>Bacteria</taxon>
        <taxon>Pseudomonadati</taxon>
        <taxon>Pseudomonadota</taxon>
        <taxon>Alphaproteobacteria</taxon>
        <taxon>Sphingomonadales</taxon>
        <taxon>Erythrobacteraceae</taxon>
        <taxon>Croceicoccus</taxon>
    </lineage>
</organism>
<dbReference type="CDD" id="cd00165">
    <property type="entry name" value="S4"/>
    <property type="match status" value="1"/>
</dbReference>
<dbReference type="InterPro" id="IPR002942">
    <property type="entry name" value="S4_RNA-bd"/>
</dbReference>
<feature type="region of interest" description="Disordered" evidence="2">
    <location>
        <begin position="60"/>
        <end position="80"/>
    </location>
</feature>
<sequence>MLRLNKTRSAAQALLCEGHVRINGRRVIRCSQPVHAGDVLTLPHDGGVRVIRVLTLPARRGPPTEAHSHYEEIESVSQQA</sequence>
<dbReference type="EMBL" id="CP011770">
    <property type="protein sequence ID" value="AKM11940.1"/>
    <property type="molecule type" value="Genomic_DNA"/>
</dbReference>
<keyword evidence="1" id="KW-0694">RNA-binding</keyword>
<evidence type="ECO:0000313" key="4">
    <source>
        <dbReference type="EMBL" id="AKM11940.1"/>
    </source>
</evidence>
<evidence type="ECO:0000256" key="2">
    <source>
        <dbReference type="SAM" id="MobiDB-lite"/>
    </source>
</evidence>